<evidence type="ECO:0000256" key="4">
    <source>
        <dbReference type="ARBA" id="ARBA00022692"/>
    </source>
</evidence>
<evidence type="ECO:0000256" key="3">
    <source>
        <dbReference type="ARBA" id="ARBA00022475"/>
    </source>
</evidence>
<feature type="transmembrane region" description="Helical" evidence="7">
    <location>
        <begin position="27"/>
        <end position="46"/>
    </location>
</feature>
<evidence type="ECO:0000313" key="10">
    <source>
        <dbReference type="Proteomes" id="UP000051673"/>
    </source>
</evidence>
<reference evidence="9 10" key="1">
    <citation type="journal article" date="2015" name="Genome Announc.">
        <title>Expanding the biotechnology potential of lactobacilli through comparative genomics of 213 strains and associated genera.</title>
        <authorList>
            <person name="Sun Z."/>
            <person name="Harris H.M."/>
            <person name="McCann A."/>
            <person name="Guo C."/>
            <person name="Argimon S."/>
            <person name="Zhang W."/>
            <person name="Yang X."/>
            <person name="Jeffery I.B."/>
            <person name="Cooney J.C."/>
            <person name="Kagawa T.F."/>
            <person name="Liu W."/>
            <person name="Song Y."/>
            <person name="Salvetti E."/>
            <person name="Wrobel A."/>
            <person name="Rasinkangas P."/>
            <person name="Parkhill J."/>
            <person name="Rea M.C."/>
            <person name="O'Sullivan O."/>
            <person name="Ritari J."/>
            <person name="Douillard F.P."/>
            <person name="Paul Ross R."/>
            <person name="Yang R."/>
            <person name="Briner A.E."/>
            <person name="Felis G.E."/>
            <person name="de Vos W.M."/>
            <person name="Barrangou R."/>
            <person name="Klaenhammer T.R."/>
            <person name="Caufield P.W."/>
            <person name="Cui Y."/>
            <person name="Zhang H."/>
            <person name="O'Toole P.W."/>
        </authorList>
    </citation>
    <scope>NUCLEOTIDE SEQUENCE [LARGE SCALE GENOMIC DNA]</scope>
    <source>
        <strain evidence="9 10">DSM 20014</strain>
    </source>
</reference>
<sequence>MSTVIDLFLHLDKHLDAMVTTLGPWSYVLLFAVIFIETGSVIFPFLPGDSLLFAAGAVAALPHNALNPIALIILFWIAAITGDTLNYFIGKKIGLPLVHHPVFGRLISDKNLEDANNFFEKHGAMAIIFARFLPIIRTLSPFTASLSGYPYKRFITLDMIAATLWVFIGVLAGYFFGGIPFIQQHFSLVIFGILFVTALPAIIAGIRSYFTNKKTEN</sequence>
<keyword evidence="10" id="KW-1185">Reference proteome</keyword>
<comment type="similarity">
    <text evidence="2 7">Belongs to the DedA family.</text>
</comment>
<dbReference type="Pfam" id="PF09335">
    <property type="entry name" value="VTT_dom"/>
    <property type="match status" value="1"/>
</dbReference>
<organism evidence="9 10">
    <name type="scientific">Weissella minor</name>
    <dbReference type="NCBI Taxonomy" id="1620"/>
    <lineage>
        <taxon>Bacteria</taxon>
        <taxon>Bacillati</taxon>
        <taxon>Bacillota</taxon>
        <taxon>Bacilli</taxon>
        <taxon>Lactobacillales</taxon>
        <taxon>Lactobacillaceae</taxon>
        <taxon>Weissella</taxon>
    </lineage>
</organism>
<protein>
    <submittedName>
        <fullName evidence="9">DedA family protein</fullName>
    </submittedName>
</protein>
<dbReference type="AlphaFoldDB" id="A0A0R2JK01"/>
<gene>
    <name evidence="9" type="ORF">IV67_GL001631</name>
</gene>
<keyword evidence="3 7" id="KW-1003">Cell membrane</keyword>
<dbReference type="PANTHER" id="PTHR30353:SF0">
    <property type="entry name" value="TRANSMEMBRANE PROTEIN"/>
    <property type="match status" value="1"/>
</dbReference>
<evidence type="ECO:0000256" key="1">
    <source>
        <dbReference type="ARBA" id="ARBA00004651"/>
    </source>
</evidence>
<dbReference type="PANTHER" id="PTHR30353">
    <property type="entry name" value="INNER MEMBRANE PROTEIN DEDA-RELATED"/>
    <property type="match status" value="1"/>
</dbReference>
<evidence type="ECO:0000256" key="2">
    <source>
        <dbReference type="ARBA" id="ARBA00010792"/>
    </source>
</evidence>
<proteinExistence type="inferred from homology"/>
<name>A0A0R2JK01_9LACO</name>
<dbReference type="RefSeq" id="WP_057786741.1">
    <property type="nucleotide sequence ID" value="NZ_JQCD01000018.1"/>
</dbReference>
<evidence type="ECO:0000259" key="8">
    <source>
        <dbReference type="Pfam" id="PF09335"/>
    </source>
</evidence>
<comment type="subcellular location">
    <subcellularLocation>
        <location evidence="1 7">Cell membrane</location>
        <topology evidence="1 7">Multi-pass membrane protein</topology>
    </subcellularLocation>
</comment>
<evidence type="ECO:0000256" key="5">
    <source>
        <dbReference type="ARBA" id="ARBA00022989"/>
    </source>
</evidence>
<keyword evidence="4 7" id="KW-0812">Transmembrane</keyword>
<feature type="transmembrane region" description="Helical" evidence="7">
    <location>
        <begin position="188"/>
        <end position="210"/>
    </location>
</feature>
<feature type="transmembrane region" description="Helical" evidence="7">
    <location>
        <begin position="66"/>
        <end position="89"/>
    </location>
</feature>
<feature type="domain" description="VTT" evidence="8">
    <location>
        <begin position="46"/>
        <end position="174"/>
    </location>
</feature>
<keyword evidence="6 7" id="KW-0472">Membrane</keyword>
<dbReference type="EMBL" id="JQCD01000018">
    <property type="protein sequence ID" value="KRN77571.1"/>
    <property type="molecule type" value="Genomic_DNA"/>
</dbReference>
<dbReference type="STRING" id="1620.IV67_GL001631"/>
<dbReference type="GO" id="GO:0005886">
    <property type="term" value="C:plasma membrane"/>
    <property type="evidence" value="ECO:0007669"/>
    <property type="project" value="UniProtKB-SubCell"/>
</dbReference>
<dbReference type="PATRIC" id="fig|1620.3.peg.1665"/>
<keyword evidence="5 7" id="KW-1133">Transmembrane helix</keyword>
<feature type="transmembrane region" description="Helical" evidence="7">
    <location>
        <begin position="154"/>
        <end position="176"/>
    </location>
</feature>
<accession>A0A0R2JK01</accession>
<evidence type="ECO:0000256" key="6">
    <source>
        <dbReference type="ARBA" id="ARBA00023136"/>
    </source>
</evidence>
<dbReference type="InterPro" id="IPR032816">
    <property type="entry name" value="VTT_dom"/>
</dbReference>
<evidence type="ECO:0000256" key="7">
    <source>
        <dbReference type="RuleBase" id="RU367016"/>
    </source>
</evidence>
<dbReference type="InterPro" id="IPR032818">
    <property type="entry name" value="DedA-like"/>
</dbReference>
<dbReference type="OrthoDB" id="9813426at2"/>
<evidence type="ECO:0000313" key="9">
    <source>
        <dbReference type="EMBL" id="KRN77571.1"/>
    </source>
</evidence>
<comment type="caution">
    <text evidence="9">The sequence shown here is derived from an EMBL/GenBank/DDBJ whole genome shotgun (WGS) entry which is preliminary data.</text>
</comment>
<dbReference type="Proteomes" id="UP000051673">
    <property type="component" value="Unassembled WGS sequence"/>
</dbReference>